<dbReference type="InterPro" id="IPR036249">
    <property type="entry name" value="Thioredoxin-like_sf"/>
</dbReference>
<dbReference type="AlphaFoldDB" id="A0A932GS58"/>
<dbReference type="Gene3D" id="3.40.30.10">
    <property type="entry name" value="Glutaredoxin"/>
    <property type="match status" value="1"/>
</dbReference>
<sequence length="81" mass="9068">MAFFTIAADSRDTPALVERFAKSHFSAWPHLLGNRRDMSAYKVDGYPITILIDRQGIVRKRIDGAVSYDDLRAEIVSGLGK</sequence>
<protein>
    <recommendedName>
        <fullName evidence="3">TlpA family protein disulfide reductase</fullName>
    </recommendedName>
</protein>
<evidence type="ECO:0000313" key="2">
    <source>
        <dbReference type="Proteomes" id="UP000741360"/>
    </source>
</evidence>
<comment type="caution">
    <text evidence="1">The sequence shown here is derived from an EMBL/GenBank/DDBJ whole genome shotgun (WGS) entry which is preliminary data.</text>
</comment>
<dbReference type="EMBL" id="JACPSX010000260">
    <property type="protein sequence ID" value="MBI3016054.1"/>
    <property type="molecule type" value="Genomic_DNA"/>
</dbReference>
<dbReference type="Proteomes" id="UP000741360">
    <property type="component" value="Unassembled WGS sequence"/>
</dbReference>
<accession>A0A932GS58</accession>
<evidence type="ECO:0000313" key="1">
    <source>
        <dbReference type="EMBL" id="MBI3016054.1"/>
    </source>
</evidence>
<reference evidence="1" key="1">
    <citation type="submission" date="2020-07" db="EMBL/GenBank/DDBJ databases">
        <title>Huge and variable diversity of episymbiotic CPR bacteria and DPANN archaea in groundwater ecosystems.</title>
        <authorList>
            <person name="He C.Y."/>
            <person name="Keren R."/>
            <person name="Whittaker M."/>
            <person name="Farag I.F."/>
            <person name="Doudna J."/>
            <person name="Cate J.H.D."/>
            <person name="Banfield J.F."/>
        </authorList>
    </citation>
    <scope>NUCLEOTIDE SEQUENCE</scope>
    <source>
        <strain evidence="1">NC_groundwater_717_Ag_S-0.2um_59_8</strain>
    </source>
</reference>
<evidence type="ECO:0008006" key="3">
    <source>
        <dbReference type="Google" id="ProtNLM"/>
    </source>
</evidence>
<gene>
    <name evidence="1" type="ORF">HYY65_13570</name>
</gene>
<proteinExistence type="predicted"/>
<name>A0A932GS58_UNCTE</name>
<organism evidence="1 2">
    <name type="scientific">Tectimicrobiota bacterium</name>
    <dbReference type="NCBI Taxonomy" id="2528274"/>
    <lineage>
        <taxon>Bacteria</taxon>
        <taxon>Pseudomonadati</taxon>
        <taxon>Nitrospinota/Tectimicrobiota group</taxon>
        <taxon>Candidatus Tectimicrobiota</taxon>
    </lineage>
</organism>
<dbReference type="SUPFAM" id="SSF52833">
    <property type="entry name" value="Thioredoxin-like"/>
    <property type="match status" value="1"/>
</dbReference>